<reference evidence="1" key="1">
    <citation type="submission" date="2013-07" db="EMBL/GenBank/DDBJ databases">
        <title>Sub-species coevolution in mutualistic symbiosis.</title>
        <authorList>
            <person name="Murfin K."/>
            <person name="Klassen J."/>
            <person name="Lee M."/>
            <person name="Forst S."/>
            <person name="Stock P."/>
            <person name="Goodrich-Blair H."/>
        </authorList>
    </citation>
    <scope>NUCLEOTIDE SEQUENCE [LARGE SCALE GENOMIC DNA]</scope>
    <source>
        <strain evidence="1">Kraussei Quebec</strain>
    </source>
</reference>
<gene>
    <name evidence="1" type="ORF">XBKQ1_780006</name>
</gene>
<proteinExistence type="predicted"/>
<dbReference type="OrthoDB" id="6457021at2"/>
<dbReference type="EMBL" id="CBSY010000270">
    <property type="protein sequence ID" value="CDH21883.1"/>
    <property type="molecule type" value="Genomic_DNA"/>
</dbReference>
<dbReference type="AlphaFoldDB" id="A0A077PLC4"/>
<sequence>MYALKLITERNGRSVEESWILGDMYRLEFCPKDVADNVIARVEHSQNGNLINHDIKKTDQAYITTLTGDTVRTVCRGRSGLVAGPIQ</sequence>
<evidence type="ECO:0000313" key="2">
    <source>
        <dbReference type="Proteomes" id="UP000028500"/>
    </source>
</evidence>
<keyword evidence="2" id="KW-1185">Reference proteome</keyword>
<organism evidence="1 2">
    <name type="scientific">Xenorhabdus bovienii str. kraussei Quebec</name>
    <dbReference type="NCBI Taxonomy" id="1398203"/>
    <lineage>
        <taxon>Bacteria</taxon>
        <taxon>Pseudomonadati</taxon>
        <taxon>Pseudomonadota</taxon>
        <taxon>Gammaproteobacteria</taxon>
        <taxon>Enterobacterales</taxon>
        <taxon>Morganellaceae</taxon>
        <taxon>Xenorhabdus</taxon>
    </lineage>
</organism>
<comment type="caution">
    <text evidence="1">The sequence shown here is derived from an EMBL/GenBank/DDBJ whole genome shotgun (WGS) entry which is preliminary data.</text>
</comment>
<dbReference type="RefSeq" id="WP_038244767.1">
    <property type="nucleotide sequence ID" value="NZ_CAWLZI010000075.1"/>
</dbReference>
<name>A0A077PLC4_XENBV</name>
<dbReference type="HOGENOM" id="CLU_2395223_0_0_6"/>
<accession>A0A077PLC4</accession>
<evidence type="ECO:0000313" key="1">
    <source>
        <dbReference type="EMBL" id="CDH21883.1"/>
    </source>
</evidence>
<protein>
    <submittedName>
        <fullName evidence="1">Uncharacterized protein</fullName>
    </submittedName>
</protein>
<dbReference type="Proteomes" id="UP000028500">
    <property type="component" value="Unassembled WGS sequence"/>
</dbReference>